<evidence type="ECO:0000313" key="2">
    <source>
        <dbReference type="Proteomes" id="UP000464787"/>
    </source>
</evidence>
<accession>A0A857J7K2</accession>
<protein>
    <submittedName>
        <fullName evidence="1">Uncharacterized protein</fullName>
    </submittedName>
</protein>
<dbReference type="AlphaFoldDB" id="A0A857J7K2"/>
<keyword evidence="2" id="KW-1185">Reference proteome</keyword>
<dbReference type="RefSeq" id="WP_160552265.1">
    <property type="nucleotide sequence ID" value="NZ_CP047650.1"/>
</dbReference>
<organism evidence="1 2">
    <name type="scientific">Xylophilus rhododendri</name>
    <dbReference type="NCBI Taxonomy" id="2697032"/>
    <lineage>
        <taxon>Bacteria</taxon>
        <taxon>Pseudomonadati</taxon>
        <taxon>Pseudomonadota</taxon>
        <taxon>Betaproteobacteria</taxon>
        <taxon>Burkholderiales</taxon>
        <taxon>Xylophilus</taxon>
    </lineage>
</organism>
<dbReference type="EMBL" id="CP047650">
    <property type="protein sequence ID" value="QHI98748.1"/>
    <property type="molecule type" value="Genomic_DNA"/>
</dbReference>
<evidence type="ECO:0000313" key="1">
    <source>
        <dbReference type="EMBL" id="QHI98748.1"/>
    </source>
</evidence>
<reference evidence="1 2" key="1">
    <citation type="submission" date="2020-01" db="EMBL/GenBank/DDBJ databases">
        <title>Genome sequencing of strain KACC 21265.</title>
        <authorList>
            <person name="Heo J."/>
            <person name="Kim S.-J."/>
            <person name="Kim J.-S."/>
            <person name="Hong S.-B."/>
            <person name="Kwon S.-W."/>
        </authorList>
    </citation>
    <scope>NUCLEOTIDE SEQUENCE [LARGE SCALE GENOMIC DNA]</scope>
    <source>
        <strain evidence="1 2">KACC 21265</strain>
    </source>
</reference>
<dbReference type="Proteomes" id="UP000464787">
    <property type="component" value="Chromosome"/>
</dbReference>
<name>A0A857J7K2_9BURK</name>
<dbReference type="KEGG" id="xyk:GT347_12565"/>
<proteinExistence type="predicted"/>
<gene>
    <name evidence="1" type="ORF">GT347_12565</name>
</gene>
<sequence length="95" mass="10292">MNSSQTPSLPTPAPSDVDQARELFRELGSLAGTAMRMTRDGILSTDVDDLDGLRTRMEVLRLVVDRIGWISDVGLRKLGESGAFASAEDWMLPGA</sequence>